<sequence length="154" mass="17515">MQIFACFRKDDENVEIFNGVLLASGHHSEPRWPSPFPGQDIFQGDITHSHDYHSHQGYEDKIISVVGIGNSGGDIAVELSRIAKQVYLVTRRGTWVCNRLLNGGYPRDASMTRKDIFLRGITSFDKLNDTLEAKLNQSMNHEAYGLKPKHRFLR</sequence>
<protein>
    <submittedName>
        <fullName evidence="2">Flavin-containing monooxygenase</fullName>
    </submittedName>
</protein>
<accession>A0AC34FZG0</accession>
<proteinExistence type="predicted"/>
<organism evidence="1 2">
    <name type="scientific">Panagrolaimus sp. ES5</name>
    <dbReference type="NCBI Taxonomy" id="591445"/>
    <lineage>
        <taxon>Eukaryota</taxon>
        <taxon>Metazoa</taxon>
        <taxon>Ecdysozoa</taxon>
        <taxon>Nematoda</taxon>
        <taxon>Chromadorea</taxon>
        <taxon>Rhabditida</taxon>
        <taxon>Tylenchina</taxon>
        <taxon>Panagrolaimomorpha</taxon>
        <taxon>Panagrolaimoidea</taxon>
        <taxon>Panagrolaimidae</taxon>
        <taxon>Panagrolaimus</taxon>
    </lineage>
</organism>
<dbReference type="Proteomes" id="UP000887579">
    <property type="component" value="Unplaced"/>
</dbReference>
<name>A0AC34FZG0_9BILA</name>
<reference evidence="2" key="1">
    <citation type="submission" date="2022-11" db="UniProtKB">
        <authorList>
            <consortium name="WormBaseParasite"/>
        </authorList>
    </citation>
    <scope>IDENTIFICATION</scope>
</reference>
<evidence type="ECO:0000313" key="2">
    <source>
        <dbReference type="WBParaSite" id="ES5_v2.g22725.t1"/>
    </source>
</evidence>
<dbReference type="WBParaSite" id="ES5_v2.g22725.t1">
    <property type="protein sequence ID" value="ES5_v2.g22725.t1"/>
    <property type="gene ID" value="ES5_v2.g22725"/>
</dbReference>
<evidence type="ECO:0000313" key="1">
    <source>
        <dbReference type="Proteomes" id="UP000887579"/>
    </source>
</evidence>